<feature type="compositionally biased region" description="Polar residues" evidence="7">
    <location>
        <begin position="1389"/>
        <end position="1408"/>
    </location>
</feature>
<feature type="compositionally biased region" description="Polar residues" evidence="7">
    <location>
        <begin position="328"/>
        <end position="339"/>
    </location>
</feature>
<feature type="compositionally biased region" description="Basic residues" evidence="7">
    <location>
        <begin position="1963"/>
        <end position="1972"/>
    </location>
</feature>
<feature type="compositionally biased region" description="Low complexity" evidence="7">
    <location>
        <begin position="340"/>
        <end position="358"/>
    </location>
</feature>
<feature type="compositionally biased region" description="Polar residues" evidence="7">
    <location>
        <begin position="1701"/>
        <end position="1712"/>
    </location>
</feature>
<feature type="compositionally biased region" description="Basic and acidic residues" evidence="7">
    <location>
        <begin position="537"/>
        <end position="552"/>
    </location>
</feature>
<evidence type="ECO:0000256" key="6">
    <source>
        <dbReference type="RuleBase" id="RU000682"/>
    </source>
</evidence>
<dbReference type="GO" id="GO:0005667">
    <property type="term" value="C:transcription regulator complex"/>
    <property type="evidence" value="ECO:0007669"/>
    <property type="project" value="TreeGrafter"/>
</dbReference>
<feature type="region of interest" description="Disordered" evidence="7">
    <location>
        <begin position="1737"/>
        <end position="1766"/>
    </location>
</feature>
<feature type="compositionally biased region" description="Polar residues" evidence="7">
    <location>
        <begin position="394"/>
        <end position="425"/>
    </location>
</feature>
<dbReference type="PANTHER" id="PTHR10390">
    <property type="entry name" value="HOMEOBOX PROTEIN SIX"/>
    <property type="match status" value="1"/>
</dbReference>
<feature type="compositionally biased region" description="Polar residues" evidence="7">
    <location>
        <begin position="1645"/>
        <end position="1656"/>
    </location>
</feature>
<dbReference type="GO" id="GO:0000981">
    <property type="term" value="F:DNA-binding transcription factor activity, RNA polymerase II-specific"/>
    <property type="evidence" value="ECO:0007669"/>
    <property type="project" value="TreeGrafter"/>
</dbReference>
<name>A0A4Y2KMD9_ARAVE</name>
<evidence type="ECO:0000313" key="10">
    <source>
        <dbReference type="Proteomes" id="UP000499080"/>
    </source>
</evidence>
<feature type="region of interest" description="Disordered" evidence="7">
    <location>
        <begin position="1695"/>
        <end position="1714"/>
    </location>
</feature>
<feature type="compositionally biased region" description="Polar residues" evidence="7">
    <location>
        <begin position="1335"/>
        <end position="1356"/>
    </location>
</feature>
<evidence type="ECO:0000256" key="5">
    <source>
        <dbReference type="PROSITE-ProRule" id="PRU00108"/>
    </source>
</evidence>
<dbReference type="OrthoDB" id="6437733at2759"/>
<feature type="region of interest" description="Disordered" evidence="7">
    <location>
        <begin position="280"/>
        <end position="316"/>
    </location>
</feature>
<feature type="region of interest" description="Disordered" evidence="7">
    <location>
        <begin position="909"/>
        <end position="932"/>
    </location>
</feature>
<keyword evidence="2 5" id="KW-0238">DNA-binding</keyword>
<evidence type="ECO:0000256" key="4">
    <source>
        <dbReference type="ARBA" id="ARBA00023242"/>
    </source>
</evidence>
<feature type="region of interest" description="Disordered" evidence="7">
    <location>
        <begin position="537"/>
        <end position="565"/>
    </location>
</feature>
<feature type="DNA-binding region" description="Homeobox" evidence="5">
    <location>
        <begin position="1911"/>
        <end position="1953"/>
    </location>
</feature>
<feature type="compositionally biased region" description="Polar residues" evidence="7">
    <location>
        <begin position="621"/>
        <end position="631"/>
    </location>
</feature>
<feature type="region of interest" description="Disordered" evidence="7">
    <location>
        <begin position="1946"/>
        <end position="1999"/>
    </location>
</feature>
<feature type="region of interest" description="Disordered" evidence="7">
    <location>
        <begin position="1644"/>
        <end position="1667"/>
    </location>
</feature>
<evidence type="ECO:0000313" key="9">
    <source>
        <dbReference type="EMBL" id="GBN03262.1"/>
    </source>
</evidence>
<feature type="compositionally biased region" description="Basic and acidic residues" evidence="7">
    <location>
        <begin position="633"/>
        <end position="645"/>
    </location>
</feature>
<evidence type="ECO:0000256" key="7">
    <source>
        <dbReference type="SAM" id="MobiDB-lite"/>
    </source>
</evidence>
<feature type="region of interest" description="Disordered" evidence="7">
    <location>
        <begin position="1571"/>
        <end position="1591"/>
    </location>
</feature>
<dbReference type="SMART" id="SM00389">
    <property type="entry name" value="HOX"/>
    <property type="match status" value="1"/>
</dbReference>
<dbReference type="PROSITE" id="PS50071">
    <property type="entry name" value="HOMEOBOX_2"/>
    <property type="match status" value="1"/>
</dbReference>
<dbReference type="GO" id="GO:0000978">
    <property type="term" value="F:RNA polymerase II cis-regulatory region sequence-specific DNA binding"/>
    <property type="evidence" value="ECO:0007669"/>
    <property type="project" value="TreeGrafter"/>
</dbReference>
<keyword evidence="4 5" id="KW-0539">Nucleus</keyword>
<feature type="compositionally biased region" description="Basic and acidic residues" evidence="7">
    <location>
        <begin position="1272"/>
        <end position="1293"/>
    </location>
</feature>
<organism evidence="9 10">
    <name type="scientific">Araneus ventricosus</name>
    <name type="common">Orbweaver spider</name>
    <name type="synonym">Epeira ventricosa</name>
    <dbReference type="NCBI Taxonomy" id="182803"/>
    <lineage>
        <taxon>Eukaryota</taxon>
        <taxon>Metazoa</taxon>
        <taxon>Ecdysozoa</taxon>
        <taxon>Arthropoda</taxon>
        <taxon>Chelicerata</taxon>
        <taxon>Arachnida</taxon>
        <taxon>Araneae</taxon>
        <taxon>Araneomorphae</taxon>
        <taxon>Entelegynae</taxon>
        <taxon>Araneoidea</taxon>
        <taxon>Araneidae</taxon>
        <taxon>Araneus</taxon>
    </lineage>
</organism>
<evidence type="ECO:0000256" key="1">
    <source>
        <dbReference type="ARBA" id="ARBA00004123"/>
    </source>
</evidence>
<dbReference type="InterPro" id="IPR009057">
    <property type="entry name" value="Homeodomain-like_sf"/>
</dbReference>
<keyword evidence="10" id="KW-1185">Reference proteome</keyword>
<feature type="compositionally biased region" description="Polar residues" evidence="7">
    <location>
        <begin position="1739"/>
        <end position="1763"/>
    </location>
</feature>
<feature type="region of interest" description="Disordered" evidence="7">
    <location>
        <begin position="621"/>
        <end position="649"/>
    </location>
</feature>
<dbReference type="InterPro" id="IPR001356">
    <property type="entry name" value="HD"/>
</dbReference>
<evidence type="ECO:0000259" key="8">
    <source>
        <dbReference type="PROSITE" id="PS50071"/>
    </source>
</evidence>
<comment type="subcellular location">
    <subcellularLocation>
        <location evidence="1 5 6">Nucleus</location>
    </subcellularLocation>
</comment>
<feature type="region of interest" description="Disordered" evidence="7">
    <location>
        <begin position="462"/>
        <end position="499"/>
    </location>
</feature>
<feature type="compositionally biased region" description="Polar residues" evidence="7">
    <location>
        <begin position="1982"/>
        <end position="1999"/>
    </location>
</feature>
<dbReference type="PANTHER" id="PTHR10390:SF69">
    <property type="entry name" value="HOMEOBOX DOMAIN-CONTAINING PROTEIN"/>
    <property type="match status" value="1"/>
</dbReference>
<feature type="compositionally biased region" description="Basic residues" evidence="7">
    <location>
        <begin position="359"/>
        <end position="371"/>
    </location>
</feature>
<sequence length="2014" mass="223838">MSSCNGVGKESSVTSGSNLNDQIPLLYIKQEPLDDYESQASQNNSAHNQVIPIIDIENIKKEPTPEPNCSSRVIPVYTIDDDSNEANESCAAKLSKQNEILNFQLPSGISKKLKPISSVAPPYTRLSTSSQPVQNALKNVNLRPLGSNYNGPRNPHVQNSQPLNPKEVNSTSNYKIVRNGNNSSIDINYREHLSTSNGTTQHSFGQRLPNIGQFTSFRNFSGVRSLHSVPNKIIQNQTQNRVFNHNVQSLNSLIGPSNIDAQQGETARNFATRQDQGVKNLINSSRPPIGIPNNSARTEQNKGLDSSAASQGQVKQASIAEDLNVPSFSSASSVPGNQLSTSNSVVVPPTNVSSSGSSARRKIAKKKIRRIGTHDSTRNEESQSTNERRLGSNAVPSTTINATNDSSHLNNNLQHNGAGSASDQSKLPTALENFNDHSERSIGKSLTTVSEDSSEAVKLAVSLKRKNSSPKVSPSLKKSESSSELIGQSSPEKSQNTVNASKQFTNSPISLPTNLVFENSTSSELQNVELTDCSTVENKEVSAKKTSKESSRKSQKPRRIQKSVFDAQTRISNISSPAQTCSPPCNNSFESANHPSTSESFALDACTNAADEVVVESVAFRSQSGSVNPVTSADRKSGQMSEKTDSPNNFSYREQFEKISSASEDSASFVSPSVSPSLLNTTIGKNLSINLMQNMGNNLGSEQNNASDQRNCKSSLTNNYTKTSETSNMDPFLPGDEPITFFRHKIRDFETNLSETLNSQEILRQLMPGNDKSSFGKEKDFPSNPSLNNQSTDLDSIPETNNLLCSESIAKYLLSSRQENCENEFSTPRPSTVQNGIENDLSQLFDERNDAMIVDSYQDCNSQIQTNITNRAEQIASNSCVISQCEGSFNGDAGPRSERSSVSHAEILQNSEGLASNSRSKNNEMNGLTNTNGGNNFPNFSVNLHCLSEKCDCWYTQDDSKYYSFNLGIQFLIRNNSLLTHVVNDSSTSSLNNVFDAVKQGSFQIDEQFYERCKNFEIHSSHGLSDFKLIILEMRGYSSSGFECRPLNKDETVCECENFWLSFEILQLPDVKSLFELIEYSKSINFETSPSVLKTSARSSSVPETSERTHKPNSILYFWPAEAYASNSDIPGPPEDCTSFLPAQPGNVETVTEAKSIIFIVFTNLTVIDLSRVISIDPKFADLFGRKPTVPEDNVVSFVDDLSSNTAHTEMQMTDNPGFLNETVAPQNSLPSFYSWQNETNLVSSEGLLNYAEIDTDEIVILEEIPNTSNLSRERTNTSNLSRERTSMEKFSRLENSKTNWSINNYSVTRGSQNSGGSAVAGSSHYSTSVNLDRNINLDNGVNSSTHQQQYHPQSRSNDDANRIGENAFFHQLSVIPEIRGESLEPINNRGTLNEPISNKQGSSQPTFSYDHHQQIPRYRNDNSANASAQDISQTVNNPHFSLHSSQTGAKCNTNESTTLIGNSTWNQNSYNDGQFRSFHFQELGTAHASSTHQPLGLTPENRQIPFGMVRQIPNPNLIPSHQTETYSDDINQHRIIGQLERYVDRYEQNLQLRNPQWSINMRCEPVRAHSNHRGGAHLRSTSRQGNDRSFLQTSGGNIVREEMDRHSVYRNVNNDFNSRFPDQDTAINYSLIGEGTRHIPSCPPTNFSQSFNQDYSGRPSRGVVNNPVFGQFQTHIDSPHPNPPLSNESLFALQREEESPQSNSETQSLSPPYSVVHDLSINESCNIPEAGNLYAKSPSLQKRQTSTNFSTPDSGNFSNSETEMPHETVSRFRRHSNARISSNMQSVNPVGVDDQTVLINEINRSIYDKNEDKLCELLHITLKLNNNPQFLRIKAHLALFNGQYDEVIQIIKDSPEKFPLGLHKELQMIWLQAWESLESKKFQEHPKPKTKEKHPFPETIYVDTQKVLNDAYERDQYPKLPMRQHIADLIGISEKQVCNWFKNRRQREKRKASATQDTCPRRGGRRGRKRNTPPEPEYMTSFATTSQSLPVFPGIQNTDPFNVASCSQNPHSA</sequence>
<feature type="region of interest" description="Disordered" evidence="7">
    <location>
        <begin position="1335"/>
        <end position="1362"/>
    </location>
</feature>
<feature type="region of interest" description="Disordered" evidence="7">
    <location>
        <begin position="1388"/>
        <end position="1410"/>
    </location>
</feature>
<reference evidence="9 10" key="1">
    <citation type="journal article" date="2019" name="Sci. Rep.">
        <title>Orb-weaving spider Araneus ventricosus genome elucidates the spidroin gene catalogue.</title>
        <authorList>
            <person name="Kono N."/>
            <person name="Nakamura H."/>
            <person name="Ohtoshi R."/>
            <person name="Moran D.A.P."/>
            <person name="Shinohara A."/>
            <person name="Yoshida Y."/>
            <person name="Fujiwara M."/>
            <person name="Mori M."/>
            <person name="Tomita M."/>
            <person name="Arakawa K."/>
        </authorList>
    </citation>
    <scope>NUCLEOTIDE SEQUENCE [LARGE SCALE GENOMIC DNA]</scope>
</reference>
<dbReference type="Pfam" id="PF00046">
    <property type="entry name" value="Homeodomain"/>
    <property type="match status" value="1"/>
</dbReference>
<feature type="compositionally biased region" description="Low complexity" evidence="7">
    <location>
        <begin position="469"/>
        <end position="492"/>
    </location>
</feature>
<comment type="caution">
    <text evidence="9">The sequence shown here is derived from an EMBL/GenBank/DDBJ whole genome shotgun (WGS) entry which is preliminary data.</text>
</comment>
<dbReference type="Proteomes" id="UP000499080">
    <property type="component" value="Unassembled WGS sequence"/>
</dbReference>
<dbReference type="SUPFAM" id="SSF46689">
    <property type="entry name" value="Homeodomain-like"/>
    <property type="match status" value="1"/>
</dbReference>
<feature type="region of interest" description="Disordered" evidence="7">
    <location>
        <begin position="328"/>
        <end position="425"/>
    </location>
</feature>
<feature type="compositionally biased region" description="Low complexity" evidence="7">
    <location>
        <begin position="923"/>
        <end position="932"/>
    </location>
</feature>
<proteinExistence type="predicted"/>
<feature type="compositionally biased region" description="Basic and acidic residues" evidence="7">
    <location>
        <begin position="372"/>
        <end position="390"/>
    </location>
</feature>
<dbReference type="EMBL" id="BGPR01004779">
    <property type="protein sequence ID" value="GBN03262.1"/>
    <property type="molecule type" value="Genomic_DNA"/>
</dbReference>
<dbReference type="Gene3D" id="1.10.10.60">
    <property type="entry name" value="Homeodomain-like"/>
    <property type="match status" value="1"/>
</dbReference>
<feature type="region of interest" description="Disordered" evidence="7">
    <location>
        <begin position="768"/>
        <end position="795"/>
    </location>
</feature>
<keyword evidence="3 5" id="KW-0371">Homeobox</keyword>
<protein>
    <recommendedName>
        <fullName evidence="8">Homeobox domain-containing protein</fullName>
    </recommendedName>
</protein>
<gene>
    <name evidence="9" type="ORF">AVEN_143501_1</name>
</gene>
<evidence type="ECO:0000256" key="3">
    <source>
        <dbReference type="ARBA" id="ARBA00023155"/>
    </source>
</evidence>
<dbReference type="CDD" id="cd00086">
    <property type="entry name" value="homeodomain"/>
    <property type="match status" value="1"/>
</dbReference>
<feature type="compositionally biased region" description="Polar residues" evidence="7">
    <location>
        <begin position="909"/>
        <end position="920"/>
    </location>
</feature>
<feature type="region of interest" description="Disordered" evidence="7">
    <location>
        <begin position="1270"/>
        <end position="1293"/>
    </location>
</feature>
<evidence type="ECO:0000256" key="2">
    <source>
        <dbReference type="ARBA" id="ARBA00023125"/>
    </source>
</evidence>
<feature type="compositionally biased region" description="Polar residues" evidence="7">
    <location>
        <begin position="1580"/>
        <end position="1591"/>
    </location>
</feature>
<feature type="domain" description="Homeobox" evidence="8">
    <location>
        <begin position="1909"/>
        <end position="1952"/>
    </location>
</feature>
<accession>A0A4Y2KMD9</accession>
<feature type="compositionally biased region" description="Polar residues" evidence="7">
    <location>
        <begin position="783"/>
        <end position="795"/>
    </location>
</feature>
<dbReference type="GO" id="GO:0005634">
    <property type="term" value="C:nucleus"/>
    <property type="evidence" value="ECO:0007669"/>
    <property type="project" value="UniProtKB-SubCell"/>
</dbReference>